<reference evidence="2 3" key="1">
    <citation type="submission" date="2021-08" db="EMBL/GenBank/DDBJ databases">
        <title>Culture and genomic analysis of Symbiopectobacterium purcellii sp. nov. gen. nov., isolated from the leafhopper Empoasca decipiens.</title>
        <authorList>
            <person name="Nadal-Jimenez P."/>
            <person name="Siozios S."/>
            <person name="Halliday N."/>
            <person name="Camara M."/>
            <person name="Hurst G.D.D."/>
        </authorList>
    </citation>
    <scope>NUCLEOTIDE SEQUENCE [LARGE SCALE GENOMIC DNA]</scope>
    <source>
        <strain evidence="2 3">SyEd1</strain>
    </source>
</reference>
<accession>A0ABX9AR08</accession>
<evidence type="ECO:0000256" key="1">
    <source>
        <dbReference type="SAM" id="MobiDB-lite"/>
    </source>
</evidence>
<gene>
    <name evidence="2" type="ORF">K6K13_10055</name>
</gene>
<dbReference type="RefSeq" id="WP_222160661.1">
    <property type="nucleotide sequence ID" value="NZ_CP081864.1"/>
</dbReference>
<protein>
    <submittedName>
        <fullName evidence="2">YdgA family protein</fullName>
    </submittedName>
</protein>
<dbReference type="Pfam" id="PF06097">
    <property type="entry name" value="DUF945"/>
    <property type="match status" value="1"/>
</dbReference>
<evidence type="ECO:0000313" key="3">
    <source>
        <dbReference type="Proteomes" id="UP000825886"/>
    </source>
</evidence>
<dbReference type="EMBL" id="CP081864">
    <property type="protein sequence ID" value="QZN97624.1"/>
    <property type="molecule type" value="Genomic_DNA"/>
</dbReference>
<dbReference type="InterPro" id="IPR010352">
    <property type="entry name" value="DUF945"/>
</dbReference>
<proteinExistence type="predicted"/>
<sequence>MKKSLIAVGVIVALGAVWTGASWYTGKQLAQNIDTVTAEFNKQLQEAYPNSGFKLVYRDYQGGVFSSTFSLVLQPDGSASETRPLAPKNEIVLNETVSHGPLPLALLKKLNLRPSMAHIHSELANTEATKELFDVLQNQPFRSAETRVAFNGDTSSVISLRPLDIDSEGTKFAFSGTDIALDLAHDLRSSRISGSVSHFLSETTNYEGGKETIVLEGLGLEANNHRGKFNLDLGDGSVTLKSMKVTPPTSDPVTLNNFVIKSTMSEDDKNIAGAITVSLDALLLKERDLGSMKFAFNFNQLDGEATQQFAKTYKALSASFLESPSAMDPLRFQYELGQSLRKALPGLLKGNPNFTIAPLSWKNAKGESTLNASLNLTNPAQSTALTPPAQSDEEGVIRRAVKQLDVTLNAPMSMLAEGIVQAGGQAQSEQEHQQLITSAQEQVKMLAGVGEMNQITVTKDDAITSSLHYADNQVEFNGRKISLAEFIAPFIDIPTDEGDEGDDAEPETQDTPAVVPPQAQ</sequence>
<evidence type="ECO:0000313" key="2">
    <source>
        <dbReference type="EMBL" id="QZN97624.1"/>
    </source>
</evidence>
<feature type="compositionally biased region" description="Acidic residues" evidence="1">
    <location>
        <begin position="494"/>
        <end position="508"/>
    </location>
</feature>
<dbReference type="Proteomes" id="UP000825886">
    <property type="component" value="Chromosome"/>
</dbReference>
<keyword evidence="3" id="KW-1185">Reference proteome</keyword>
<name>A0ABX9AR08_9ENTR</name>
<feature type="region of interest" description="Disordered" evidence="1">
    <location>
        <begin position="492"/>
        <end position="520"/>
    </location>
</feature>
<organism evidence="2 3">
    <name type="scientific">Symbiopectobacterium purcellii</name>
    <dbReference type="NCBI Taxonomy" id="2871826"/>
    <lineage>
        <taxon>Bacteria</taxon>
        <taxon>Pseudomonadati</taxon>
        <taxon>Pseudomonadota</taxon>
        <taxon>Gammaproteobacteria</taxon>
        <taxon>Enterobacterales</taxon>
        <taxon>Enterobacteriaceae</taxon>
    </lineage>
</organism>